<dbReference type="GO" id="GO:0003677">
    <property type="term" value="F:DNA binding"/>
    <property type="evidence" value="ECO:0007669"/>
    <property type="project" value="UniProtKB-KW"/>
</dbReference>
<dbReference type="Gene3D" id="1.10.443.10">
    <property type="entry name" value="Intergrase catalytic core"/>
    <property type="match status" value="1"/>
</dbReference>
<organism evidence="5 6">
    <name type="scientific">Tianweitania sediminis</name>
    <dbReference type="NCBI Taxonomy" id="1502156"/>
    <lineage>
        <taxon>Bacteria</taxon>
        <taxon>Pseudomonadati</taxon>
        <taxon>Pseudomonadota</taxon>
        <taxon>Alphaproteobacteria</taxon>
        <taxon>Hyphomicrobiales</taxon>
        <taxon>Phyllobacteriaceae</taxon>
        <taxon>Tianweitania</taxon>
    </lineage>
</organism>
<evidence type="ECO:0000259" key="4">
    <source>
        <dbReference type="PROSITE" id="PS51898"/>
    </source>
</evidence>
<feature type="compositionally biased region" description="Basic residues" evidence="3">
    <location>
        <begin position="375"/>
        <end position="387"/>
    </location>
</feature>
<dbReference type="InterPro" id="IPR011010">
    <property type="entry name" value="DNA_brk_join_enz"/>
</dbReference>
<dbReference type="GO" id="GO:0015074">
    <property type="term" value="P:DNA integration"/>
    <property type="evidence" value="ECO:0007669"/>
    <property type="project" value="InterPro"/>
</dbReference>
<dbReference type="RefSeq" id="WP_209334501.1">
    <property type="nucleotide sequence ID" value="NZ_JAGIYY010000002.1"/>
</dbReference>
<keyword evidence="6" id="KW-1185">Reference proteome</keyword>
<evidence type="ECO:0000256" key="2">
    <source>
        <dbReference type="ARBA" id="ARBA00023172"/>
    </source>
</evidence>
<evidence type="ECO:0000313" key="5">
    <source>
        <dbReference type="EMBL" id="MBP0438458.1"/>
    </source>
</evidence>
<evidence type="ECO:0000256" key="1">
    <source>
        <dbReference type="ARBA" id="ARBA00023125"/>
    </source>
</evidence>
<evidence type="ECO:0000313" key="6">
    <source>
        <dbReference type="Proteomes" id="UP000666240"/>
    </source>
</evidence>
<reference evidence="5" key="1">
    <citation type="submission" date="2021-03" db="EMBL/GenBank/DDBJ databases">
        <title>Genome sequencing and assembly of Tianweitania sediminis.</title>
        <authorList>
            <person name="Chhetri G."/>
        </authorList>
    </citation>
    <scope>NUCLEOTIDE SEQUENCE</scope>
    <source>
        <strain evidence="5">Z8</strain>
    </source>
</reference>
<keyword evidence="1" id="KW-0238">DNA-binding</keyword>
<proteinExistence type="predicted"/>
<dbReference type="EMBL" id="JAGIYY010000002">
    <property type="protein sequence ID" value="MBP0438458.1"/>
    <property type="molecule type" value="Genomic_DNA"/>
</dbReference>
<sequence>MPRKHNLPPGVSVDFDSRGNPRYYFRRQGHQKVRLRETPGTDAFKDEVACARLGIPHEAKAKEDKGAARPAVINGSLRWLADEYERRNRKRITPDLMERRYRMLMEICDSQLRSGKKRGDLPFAQMQRKHVIDARDELRDTPGAQNNIIKALSSMFAWAVKSGMLALNPCAGIERLHSGEGFHTWTVDEVEQFEACHPAGSTARLALHLGLFTGFRLQTLAIVGRQHEENGWLVVRPNKTAKSSGVVVSIPILPMLGETIAQSRCGDLAFLMNDYGRPFTVDGLGNRFRKWCDAAQLPHCTAHGLRKAGATIAAENGATDEELMAIFGWVTKQQTTLYTQKANRKRIAGNAIHKLIPERKADKVVPAISGVGKNGTKKPKKSSKING</sequence>
<name>A0A8J7QXA2_9HYPH</name>
<dbReference type="SUPFAM" id="SSF56349">
    <property type="entry name" value="DNA breaking-rejoining enzymes"/>
    <property type="match status" value="1"/>
</dbReference>
<comment type="caution">
    <text evidence="5">The sequence shown here is derived from an EMBL/GenBank/DDBJ whole genome shotgun (WGS) entry which is preliminary data.</text>
</comment>
<dbReference type="Gene3D" id="1.10.150.130">
    <property type="match status" value="1"/>
</dbReference>
<feature type="region of interest" description="Disordered" evidence="3">
    <location>
        <begin position="367"/>
        <end position="387"/>
    </location>
</feature>
<feature type="domain" description="Tyr recombinase" evidence="4">
    <location>
        <begin position="180"/>
        <end position="352"/>
    </location>
</feature>
<dbReference type="InterPro" id="IPR010998">
    <property type="entry name" value="Integrase_recombinase_N"/>
</dbReference>
<dbReference type="InterPro" id="IPR013762">
    <property type="entry name" value="Integrase-like_cat_sf"/>
</dbReference>
<gene>
    <name evidence="5" type="ORF">J5Y06_07335</name>
</gene>
<dbReference type="Proteomes" id="UP000666240">
    <property type="component" value="Unassembled WGS sequence"/>
</dbReference>
<dbReference type="Pfam" id="PF00589">
    <property type="entry name" value="Phage_integrase"/>
    <property type="match status" value="1"/>
</dbReference>
<keyword evidence="2" id="KW-0233">DNA recombination</keyword>
<dbReference type="PROSITE" id="PS51898">
    <property type="entry name" value="TYR_RECOMBINASE"/>
    <property type="match status" value="1"/>
</dbReference>
<accession>A0A8J7QXA2</accession>
<dbReference type="InterPro" id="IPR002104">
    <property type="entry name" value="Integrase_catalytic"/>
</dbReference>
<evidence type="ECO:0000256" key="3">
    <source>
        <dbReference type="SAM" id="MobiDB-lite"/>
    </source>
</evidence>
<dbReference type="AlphaFoldDB" id="A0A8J7QXA2"/>
<protein>
    <submittedName>
        <fullName evidence="5">Tyrosine-type recombinase/integrase</fullName>
    </submittedName>
</protein>
<dbReference type="GO" id="GO:0006310">
    <property type="term" value="P:DNA recombination"/>
    <property type="evidence" value="ECO:0007669"/>
    <property type="project" value="UniProtKB-KW"/>
</dbReference>